<name>A0A9P6N472_9FUNG</name>
<evidence type="ECO:0000313" key="1">
    <source>
        <dbReference type="EMBL" id="KAG0024012.1"/>
    </source>
</evidence>
<sequence length="541" mass="60577">MFLERIQPALNPMVHSGGTLGESGAARMSTASELYPTFGILLTRLCVNPVVLASDSIANLVAQSVSKYSMQAERYSDYTQSSRNGLPAERTWCTRRLRGMLHTSQYTPLRTSQKQHIQDLEMRTSDTRGFDELFGVSKAEMKQQRLAQTIEVLSQCLGNLVYRVESAAFRTTRADSTLAINPSIEVLDPAFVEQTLLCSRDGDLKNKILLEDSQVLRVCSVSSLARQRYLIHLTDKIMKASAEQPGFVLDRGEVFNKFIASSQLVSVLARGLKETNGEYTDLVHSTLEDIAALAGEIPDWRFVRICTLLIEWILTWGRRGEPNRENDSLGSDCRSGLYDFDNVTLTPFEAMVSTSCYLLQNHAHGFSTRPSSLEELSQLAIAQRDYIYCFAGPDRLILRKRLAFLVSTVIAQHNEFLIRHIRCHFDSMDMKRLRQGQDNEFVADKSLVAFIAGLILTDDSEQWSSGVLHEQLTGLLQELQTVCSARVGQNSALSISMEPLKSVLVKYEPILHLNKTLLADIVCALGIYADANDSTLWKSMV</sequence>
<organism evidence="1 2">
    <name type="scientific">Entomortierella chlamydospora</name>
    <dbReference type="NCBI Taxonomy" id="101097"/>
    <lineage>
        <taxon>Eukaryota</taxon>
        <taxon>Fungi</taxon>
        <taxon>Fungi incertae sedis</taxon>
        <taxon>Mucoromycota</taxon>
        <taxon>Mortierellomycotina</taxon>
        <taxon>Mortierellomycetes</taxon>
        <taxon>Mortierellales</taxon>
        <taxon>Mortierellaceae</taxon>
        <taxon>Entomortierella</taxon>
    </lineage>
</organism>
<dbReference type="EMBL" id="JAAAID010000033">
    <property type="protein sequence ID" value="KAG0024012.1"/>
    <property type="molecule type" value="Genomic_DNA"/>
</dbReference>
<gene>
    <name evidence="1" type="ORF">BGZ80_006663</name>
</gene>
<accession>A0A9P6N472</accession>
<dbReference type="Proteomes" id="UP000703661">
    <property type="component" value="Unassembled WGS sequence"/>
</dbReference>
<dbReference type="AlphaFoldDB" id="A0A9P6N472"/>
<comment type="caution">
    <text evidence="1">The sequence shown here is derived from an EMBL/GenBank/DDBJ whole genome shotgun (WGS) entry which is preliminary data.</text>
</comment>
<evidence type="ECO:0000313" key="2">
    <source>
        <dbReference type="Proteomes" id="UP000703661"/>
    </source>
</evidence>
<protein>
    <submittedName>
        <fullName evidence="1">Uncharacterized protein</fullName>
    </submittedName>
</protein>
<reference evidence="1" key="1">
    <citation type="journal article" date="2020" name="Fungal Divers.">
        <title>Resolving the Mortierellaceae phylogeny through synthesis of multi-gene phylogenetics and phylogenomics.</title>
        <authorList>
            <person name="Vandepol N."/>
            <person name="Liber J."/>
            <person name="Desiro A."/>
            <person name="Na H."/>
            <person name="Kennedy M."/>
            <person name="Barry K."/>
            <person name="Grigoriev I.V."/>
            <person name="Miller A.N."/>
            <person name="O'Donnell K."/>
            <person name="Stajich J.E."/>
            <person name="Bonito G."/>
        </authorList>
    </citation>
    <scope>NUCLEOTIDE SEQUENCE</scope>
    <source>
        <strain evidence="1">NRRL 2769</strain>
    </source>
</reference>
<keyword evidence="2" id="KW-1185">Reference proteome</keyword>
<proteinExistence type="predicted"/>